<feature type="transmembrane region" description="Helical" evidence="1">
    <location>
        <begin position="1042"/>
        <end position="1060"/>
    </location>
</feature>
<feature type="chain" id="PRO_5036899614" evidence="2">
    <location>
        <begin position="25"/>
        <end position="1067"/>
    </location>
</feature>
<dbReference type="InterPro" id="IPR019734">
    <property type="entry name" value="TPR_rpt"/>
</dbReference>
<name>A0A951MBS7_9BACT</name>
<dbReference type="Pfam" id="PF12770">
    <property type="entry name" value="CHAT"/>
    <property type="match status" value="1"/>
</dbReference>
<feature type="domain" description="CHAT" evidence="3">
    <location>
        <begin position="732"/>
        <end position="1030"/>
    </location>
</feature>
<comment type="caution">
    <text evidence="4">The sequence shown here is derived from an EMBL/GenBank/DDBJ whole genome shotgun (WGS) entry which is preliminary data.</text>
</comment>
<evidence type="ECO:0000313" key="5">
    <source>
        <dbReference type="Proteomes" id="UP000727490"/>
    </source>
</evidence>
<keyword evidence="1" id="KW-0472">Membrane</keyword>
<dbReference type="PANTHER" id="PTHR10098">
    <property type="entry name" value="RAPSYN-RELATED"/>
    <property type="match status" value="1"/>
</dbReference>
<dbReference type="RefSeq" id="WP_219287738.1">
    <property type="nucleotide sequence ID" value="NZ_RPHB01000003.1"/>
</dbReference>
<keyword evidence="1" id="KW-0812">Transmembrane</keyword>
<evidence type="ECO:0000313" key="4">
    <source>
        <dbReference type="EMBL" id="MBW3467469.1"/>
    </source>
</evidence>
<keyword evidence="2" id="KW-0732">Signal</keyword>
<feature type="signal peptide" evidence="2">
    <location>
        <begin position="1"/>
        <end position="24"/>
    </location>
</feature>
<dbReference type="SMART" id="SM00028">
    <property type="entry name" value="TPR"/>
    <property type="match status" value="5"/>
</dbReference>
<keyword evidence="1" id="KW-1133">Transmembrane helix</keyword>
<evidence type="ECO:0000256" key="2">
    <source>
        <dbReference type="SAM" id="SignalP"/>
    </source>
</evidence>
<evidence type="ECO:0000259" key="3">
    <source>
        <dbReference type="Pfam" id="PF12770"/>
    </source>
</evidence>
<proteinExistence type="predicted"/>
<dbReference type="Pfam" id="PF13424">
    <property type="entry name" value="TPR_12"/>
    <property type="match status" value="1"/>
</dbReference>
<gene>
    <name evidence="4" type="ORF">EGN73_06535</name>
</gene>
<reference evidence="4 5" key="1">
    <citation type="journal article" date="2020" name="Syst. Appl. Microbiol.">
        <title>Arthrospiribacter ruber gen. nov., sp. nov., a novel bacterium isolated from Arthrospira cultures.</title>
        <authorList>
            <person name="Waleron M."/>
            <person name="Misztak A."/>
            <person name="Waleron M.M."/>
            <person name="Furmaniak M."/>
            <person name="Mrozik A."/>
            <person name="Waleron K."/>
        </authorList>
    </citation>
    <scope>NUCLEOTIDE SEQUENCE [LARGE SCALE GENOMIC DNA]</scope>
    <source>
        <strain evidence="4 5">DPMB0001</strain>
    </source>
</reference>
<organism evidence="4 5">
    <name type="scientific">Arthrospiribacter ruber</name>
    <dbReference type="NCBI Taxonomy" id="2487934"/>
    <lineage>
        <taxon>Bacteria</taxon>
        <taxon>Pseudomonadati</taxon>
        <taxon>Bacteroidota</taxon>
        <taxon>Cytophagia</taxon>
        <taxon>Cytophagales</taxon>
        <taxon>Cyclobacteriaceae</taxon>
        <taxon>Arthrospiribacter</taxon>
    </lineage>
</organism>
<keyword evidence="5" id="KW-1185">Reference proteome</keyword>
<accession>A0A951MBS7</accession>
<sequence>MKALLLIVLALLLAGMQSDNPVDAQLAAIQAYLSDGQTQQAEKLFEKYTQEYLEQSDYLNLAYFIPYAGYIAQQKESTTAGIEAAENWLNLIREKTNEARSLRQAYLEIHTYYLEAGKTQMAYDANLKALEFTYQMPDYRGEEWGIIEKNLGVIASLLGSPELAKSHSLKAHKGFEEDPLTSAVSKFNSLNDLGVRYWYEAKWDSAEYFWLEGIKMLDQMEANPTNQYYRKAMIDGNLAAVYDVKGNPQESIKRVKSSIDLIQHFLENAKDDPKWNRAHISLFYSTANLAAVYKSVGNYQKALQLHEYTLREKEKRFDPLHPEVIETKIHLGQAHNSLKNFSQAEGLLLEALEGISQNEGEFFIQAGDAHYTLGMLYESTQHIEKAKSHYHKANEYFLKGLKDKADYVYLGFLGNASRFFSLQEESKTALEMAQKGVDYVLKTDGKNTVTGFNQILNLGEVHFNLKAYQRAKVLADESLEILESLIRNTKGSLDSVRVEFDKPQAVLLQVKSEYYLNQDPSQYFLESSLEKLMDAQQVLERRKNTLNNSEDISVLQSQSQELLSFIKKIQLELYQKSKDEAYLKSLLAVQESEVYAKIRAQVNQAGLVSFKDIPQKVLDREAQIKANLRDELEEASSLSDFIKLSNEWDDFLQMLRTEYPDYYQTRYANISRQEIRLPISLQAVRYIFVEDHLYAIVIRQGKMKLYPLDFQADLISKLSENWHETKVICAFSHELYKQLWEPFANDLTEERVLIIPDGILYNLSFDMLLTESTDSFRDFSKKSLLARHDIYYHFSLSMTQKKPTSKISSNYVVFAPGFIDNMKEKYMAFVQDSTLVDKAYLSLLPQPFTLSLAENASRSFEGERYVLEESTPAAFRQKAGNHKIIHIGTHAESDNISPAFSRLIFAKSNGGGLTDEDNSLYAYEIYNTDLRAELAILTACETGKPIYQPGEGMISLSHAFTYSGSESLLTSLWKIDEKASNQITEFFLQYIKDGQPKDRALRLAKLQYLETAQGRTLSPQYWAGLILIGDPGPISDLGAKDYRLYWIIALFLLFALIIFFKRKRAEA</sequence>
<dbReference type="Proteomes" id="UP000727490">
    <property type="component" value="Unassembled WGS sequence"/>
</dbReference>
<dbReference type="AlphaFoldDB" id="A0A951MBS7"/>
<dbReference type="InterPro" id="IPR024983">
    <property type="entry name" value="CHAT_dom"/>
</dbReference>
<protein>
    <submittedName>
        <fullName evidence="4">CHAT domain-containing protein</fullName>
    </submittedName>
</protein>
<dbReference type="EMBL" id="RPHB01000003">
    <property type="protein sequence ID" value="MBW3467469.1"/>
    <property type="molecule type" value="Genomic_DNA"/>
</dbReference>
<evidence type="ECO:0000256" key="1">
    <source>
        <dbReference type="SAM" id="Phobius"/>
    </source>
</evidence>